<name>A0AAE3NV88_9RHOB</name>
<evidence type="ECO:0000313" key="2">
    <source>
        <dbReference type="Proteomes" id="UP001220964"/>
    </source>
</evidence>
<dbReference type="AlphaFoldDB" id="A0AAE3NV88"/>
<dbReference type="InterPro" id="IPR027417">
    <property type="entry name" value="P-loop_NTPase"/>
</dbReference>
<dbReference type="SUPFAM" id="SSF52540">
    <property type="entry name" value="P-loop containing nucleoside triphosphate hydrolases"/>
    <property type="match status" value="1"/>
</dbReference>
<evidence type="ECO:0000313" key="1">
    <source>
        <dbReference type="EMBL" id="MDF0602279.1"/>
    </source>
</evidence>
<dbReference type="GO" id="GO:0005524">
    <property type="term" value="F:ATP binding"/>
    <property type="evidence" value="ECO:0007669"/>
    <property type="project" value="UniProtKB-KW"/>
</dbReference>
<comment type="caution">
    <text evidence="1">The sequence shown here is derived from an EMBL/GenBank/DDBJ whole genome shotgun (WGS) entry which is preliminary data.</text>
</comment>
<organism evidence="1 2">
    <name type="scientific">Psychromarinibacter sediminicola</name>
    <dbReference type="NCBI Taxonomy" id="3033385"/>
    <lineage>
        <taxon>Bacteria</taxon>
        <taxon>Pseudomonadati</taxon>
        <taxon>Pseudomonadota</taxon>
        <taxon>Alphaproteobacteria</taxon>
        <taxon>Rhodobacterales</taxon>
        <taxon>Paracoccaceae</taxon>
        <taxon>Psychromarinibacter</taxon>
    </lineage>
</organism>
<protein>
    <submittedName>
        <fullName evidence="1">ATP-binding protein</fullName>
    </submittedName>
</protein>
<proteinExistence type="predicted"/>
<reference evidence="1" key="1">
    <citation type="submission" date="2023-03" db="EMBL/GenBank/DDBJ databases">
        <title>Multiphase analysis and comparison of six strains from genera Psychromarinibacter, Lutimaribacter, and Maritimibacter, including a novel species: Psychromarinibacter sediminicola sp. nov.</title>
        <authorList>
            <person name="Wang Y.-H."/>
            <person name="Ye M.-Q."/>
            <person name="Du Z.-J."/>
        </authorList>
    </citation>
    <scope>NUCLEOTIDE SEQUENCE</scope>
    <source>
        <strain evidence="1">C21-152</strain>
    </source>
</reference>
<keyword evidence="1" id="KW-0547">Nucleotide-binding</keyword>
<keyword evidence="2" id="KW-1185">Reference proteome</keyword>
<keyword evidence="1" id="KW-0067">ATP-binding</keyword>
<sequence length="165" mass="17621">MSHDPPTLHMLCGKIAAGKSTLAARLARAPGTVLIAEDVWLGALFADQMSSGADYVRCSGRLRAAMGPHVVSLLEAGVSVVLDFPANTVAQRGWMREILEASGAGHRLHLLDPPDAVCLARLRARNAQGDHPFAATEAQFHRFSRHFAPPGPDEGFTIVRHGVAD</sequence>
<dbReference type="Gene3D" id="3.40.50.300">
    <property type="entry name" value="P-loop containing nucleotide triphosphate hydrolases"/>
    <property type="match status" value="1"/>
</dbReference>
<dbReference type="EMBL" id="JARGYC010000046">
    <property type="protein sequence ID" value="MDF0602279.1"/>
    <property type="molecule type" value="Genomic_DNA"/>
</dbReference>
<accession>A0AAE3NV88</accession>
<dbReference type="Proteomes" id="UP001220964">
    <property type="component" value="Unassembled WGS sequence"/>
</dbReference>
<dbReference type="Pfam" id="PF13671">
    <property type="entry name" value="AAA_33"/>
    <property type="match status" value="1"/>
</dbReference>
<gene>
    <name evidence="1" type="ORF">P1J78_16180</name>
</gene>